<evidence type="ECO:0000256" key="1">
    <source>
        <dbReference type="ARBA" id="ARBA00022679"/>
    </source>
</evidence>
<dbReference type="OrthoDB" id="7651332at2"/>
<dbReference type="RefSeq" id="WP_062215137.1">
    <property type="nucleotide sequence ID" value="NZ_CP012023.1"/>
</dbReference>
<dbReference type="EMBL" id="CP012023">
    <property type="protein sequence ID" value="ALI54312.1"/>
    <property type="molecule type" value="Genomic_DNA"/>
</dbReference>
<accession>A0A0P0A7G0</accession>
<keyword evidence="1 3" id="KW-0808">Transferase</keyword>
<dbReference type="InterPro" id="IPR016181">
    <property type="entry name" value="Acyl_CoA_acyltransferase"/>
</dbReference>
<gene>
    <name evidence="3" type="ORF">IMCC12053_363</name>
</gene>
<dbReference type="InterPro" id="IPR000182">
    <property type="entry name" value="GNAT_dom"/>
</dbReference>
<evidence type="ECO:0000313" key="4">
    <source>
        <dbReference type="Proteomes" id="UP000064920"/>
    </source>
</evidence>
<name>A0A0P0A7G0_9RHOB</name>
<evidence type="ECO:0000256" key="2">
    <source>
        <dbReference type="ARBA" id="ARBA00023315"/>
    </source>
</evidence>
<dbReference type="Gene3D" id="3.40.630.30">
    <property type="match status" value="1"/>
</dbReference>
<dbReference type="PROSITE" id="PS51186">
    <property type="entry name" value="GNAT"/>
    <property type="match status" value="1"/>
</dbReference>
<dbReference type="AlphaFoldDB" id="A0A0P0A7G0"/>
<dbReference type="CDD" id="cd04301">
    <property type="entry name" value="NAT_SF"/>
    <property type="match status" value="1"/>
</dbReference>
<dbReference type="PANTHER" id="PTHR43877">
    <property type="entry name" value="AMINOALKYLPHOSPHONATE N-ACETYLTRANSFERASE-RELATED-RELATED"/>
    <property type="match status" value="1"/>
</dbReference>
<dbReference type="SUPFAM" id="SSF55729">
    <property type="entry name" value="Acyl-CoA N-acyltransferases (Nat)"/>
    <property type="match status" value="1"/>
</dbReference>
<sequence>MNTQIRHKPSTITIRPALWADKSRLLAMIGDLSRHHGEAATLDLPALVHLLKADMPWLKLLVAEQDGQLVGYAGVTGGMRLQFGERVMDLHHLFVDEAHRGRGIGRALINASHDLARTLGCGRITVGTMTTNIAAQKAYVACGFVPVPMTGKRFSMAVA</sequence>
<dbReference type="PATRIC" id="fig|1397108.4.peg.377"/>
<dbReference type="STRING" id="1397108.IMCC12053_363"/>
<dbReference type="InterPro" id="IPR050832">
    <property type="entry name" value="Bact_Acetyltransf"/>
</dbReference>
<reference evidence="3 4" key="1">
    <citation type="submission" date="2015-05" db="EMBL/GenBank/DDBJ databases">
        <authorList>
            <person name="Wang D.B."/>
            <person name="Wang M."/>
        </authorList>
    </citation>
    <scope>NUCLEOTIDE SEQUENCE [LARGE SCALE GENOMIC DNA]</scope>
    <source>
        <strain evidence="3 4">IMCC 12053</strain>
    </source>
</reference>
<protein>
    <submittedName>
        <fullName evidence="3">N-acetyltransferase</fullName>
    </submittedName>
</protein>
<dbReference type="KEGG" id="cmar:IMCC12053_363"/>
<keyword evidence="4" id="KW-1185">Reference proteome</keyword>
<keyword evidence="2" id="KW-0012">Acyltransferase</keyword>
<dbReference type="Pfam" id="PF00583">
    <property type="entry name" value="Acetyltransf_1"/>
    <property type="match status" value="1"/>
</dbReference>
<proteinExistence type="predicted"/>
<dbReference type="PANTHER" id="PTHR43877:SF2">
    <property type="entry name" value="AMINOALKYLPHOSPHONATE N-ACETYLTRANSFERASE-RELATED"/>
    <property type="match status" value="1"/>
</dbReference>
<organism evidence="3 4">
    <name type="scientific">Celeribacter marinus</name>
    <dbReference type="NCBI Taxonomy" id="1397108"/>
    <lineage>
        <taxon>Bacteria</taxon>
        <taxon>Pseudomonadati</taxon>
        <taxon>Pseudomonadota</taxon>
        <taxon>Alphaproteobacteria</taxon>
        <taxon>Rhodobacterales</taxon>
        <taxon>Roseobacteraceae</taxon>
        <taxon>Celeribacter</taxon>
    </lineage>
</organism>
<dbReference type="GO" id="GO:0016747">
    <property type="term" value="F:acyltransferase activity, transferring groups other than amino-acyl groups"/>
    <property type="evidence" value="ECO:0007669"/>
    <property type="project" value="InterPro"/>
</dbReference>
<evidence type="ECO:0000313" key="3">
    <source>
        <dbReference type="EMBL" id="ALI54312.1"/>
    </source>
</evidence>
<dbReference type="Proteomes" id="UP000064920">
    <property type="component" value="Chromosome"/>
</dbReference>